<dbReference type="InterPro" id="IPR041667">
    <property type="entry name" value="Cupin_8"/>
</dbReference>
<dbReference type="SUPFAM" id="SSF51197">
    <property type="entry name" value="Clavaminate synthase-like"/>
    <property type="match status" value="1"/>
</dbReference>
<dbReference type="InterPro" id="IPR050910">
    <property type="entry name" value="JMJD6_ArgDemeth/LysHydrox"/>
</dbReference>
<dbReference type="PANTHER" id="PTHR12480:SF13">
    <property type="entry name" value="LD14533P"/>
    <property type="match status" value="1"/>
</dbReference>
<dbReference type="EMBL" id="CAKOFQ010007018">
    <property type="protein sequence ID" value="CAH1987380.1"/>
    <property type="molecule type" value="Genomic_DNA"/>
</dbReference>
<keyword evidence="3" id="KW-1185">Reference proteome</keyword>
<gene>
    <name evidence="2" type="ORF">ACAOBT_LOCUS17813</name>
</gene>
<feature type="domain" description="Cupin-like" evidence="1">
    <location>
        <begin position="109"/>
        <end position="269"/>
    </location>
</feature>
<dbReference type="Gene3D" id="2.60.120.650">
    <property type="entry name" value="Cupin"/>
    <property type="match status" value="1"/>
</dbReference>
<comment type="caution">
    <text evidence="2">The sequence shown here is derived from an EMBL/GenBank/DDBJ whole genome shotgun (WGS) entry which is preliminary data.</text>
</comment>
<dbReference type="Pfam" id="PF13621">
    <property type="entry name" value="Cupin_8"/>
    <property type="match status" value="1"/>
</dbReference>
<sequence>MSESKKLEIKKSLKDLNKHYLKLGFTLENLESEIAESNFKRYFIIFTVFITSVSVLYEFQCVNTAINYVLGIRCILPNNYIIWAATRPIATCDFCENLTSPLVLSNVSQEEFSKYAYTSKPILIKGTFLHWPAMHVFTLKYFQELYAKIEQQQNRSAEEGCQFLHFNSDFISLRDVLSMSKQRSLKVPKEKSWYVGWGNCDPAILQEMRKHYPKPHFLPEDSENPSTDYIFMGYDEGATLHHDFINRLMWQAQLQGSKIWHLLPPPECQEVCSKFSFLVEPGDAVLVDTRVWYHATTVNPGYLSLSIHSEYG</sequence>
<name>A0A9P0L6N4_ACAOB</name>
<dbReference type="AlphaFoldDB" id="A0A9P0L6N4"/>
<evidence type="ECO:0000313" key="2">
    <source>
        <dbReference type="EMBL" id="CAH1987380.1"/>
    </source>
</evidence>
<dbReference type="PANTHER" id="PTHR12480">
    <property type="entry name" value="ARGININE DEMETHYLASE AND LYSYL-HYDROXYLASE JMJD"/>
    <property type="match status" value="1"/>
</dbReference>
<organism evidence="2 3">
    <name type="scientific">Acanthoscelides obtectus</name>
    <name type="common">Bean weevil</name>
    <name type="synonym">Bruchus obtectus</name>
    <dbReference type="NCBI Taxonomy" id="200917"/>
    <lineage>
        <taxon>Eukaryota</taxon>
        <taxon>Metazoa</taxon>
        <taxon>Ecdysozoa</taxon>
        <taxon>Arthropoda</taxon>
        <taxon>Hexapoda</taxon>
        <taxon>Insecta</taxon>
        <taxon>Pterygota</taxon>
        <taxon>Neoptera</taxon>
        <taxon>Endopterygota</taxon>
        <taxon>Coleoptera</taxon>
        <taxon>Polyphaga</taxon>
        <taxon>Cucujiformia</taxon>
        <taxon>Chrysomeloidea</taxon>
        <taxon>Chrysomelidae</taxon>
        <taxon>Bruchinae</taxon>
        <taxon>Bruchini</taxon>
        <taxon>Acanthoscelides</taxon>
    </lineage>
</organism>
<dbReference type="OrthoDB" id="47883at2759"/>
<dbReference type="Proteomes" id="UP001152888">
    <property type="component" value="Unassembled WGS sequence"/>
</dbReference>
<accession>A0A9P0L6N4</accession>
<protein>
    <recommendedName>
        <fullName evidence="1">Cupin-like domain-containing protein</fullName>
    </recommendedName>
</protein>
<evidence type="ECO:0000313" key="3">
    <source>
        <dbReference type="Proteomes" id="UP001152888"/>
    </source>
</evidence>
<evidence type="ECO:0000259" key="1">
    <source>
        <dbReference type="Pfam" id="PF13621"/>
    </source>
</evidence>
<reference evidence="2" key="1">
    <citation type="submission" date="2022-03" db="EMBL/GenBank/DDBJ databases">
        <authorList>
            <person name="Sayadi A."/>
        </authorList>
    </citation>
    <scope>NUCLEOTIDE SEQUENCE</scope>
</reference>
<dbReference type="GO" id="GO:0016706">
    <property type="term" value="F:2-oxoglutarate-dependent dioxygenase activity"/>
    <property type="evidence" value="ECO:0007669"/>
    <property type="project" value="TreeGrafter"/>
</dbReference>
<proteinExistence type="predicted"/>